<accession>R7VDV5</accession>
<reference evidence="3" key="3">
    <citation type="submission" date="2015-06" db="UniProtKB">
        <authorList>
            <consortium name="EnsemblMetazoa"/>
        </authorList>
    </citation>
    <scope>IDENTIFICATION</scope>
</reference>
<evidence type="ECO:0000313" key="2">
    <source>
        <dbReference type="EMBL" id="ELU16727.1"/>
    </source>
</evidence>
<dbReference type="EnsemblMetazoa" id="CapteT217372">
    <property type="protein sequence ID" value="CapteP217372"/>
    <property type="gene ID" value="CapteG217372"/>
</dbReference>
<gene>
    <name evidence="2" type="ORF">CAPTEDRAFT_217372</name>
</gene>
<evidence type="ECO:0000313" key="3">
    <source>
        <dbReference type="EnsemblMetazoa" id="CapteP217372"/>
    </source>
</evidence>
<name>R7VDV5_CAPTE</name>
<evidence type="ECO:0000256" key="1">
    <source>
        <dbReference type="SAM" id="MobiDB-lite"/>
    </source>
</evidence>
<keyword evidence="4" id="KW-1185">Reference proteome</keyword>
<dbReference type="EMBL" id="KB292977">
    <property type="protein sequence ID" value="ELU16727.1"/>
    <property type="molecule type" value="Genomic_DNA"/>
</dbReference>
<dbReference type="Proteomes" id="UP000014760">
    <property type="component" value="Unassembled WGS sequence"/>
</dbReference>
<protein>
    <submittedName>
        <fullName evidence="2 3">Uncharacterized protein</fullName>
    </submittedName>
</protein>
<organism evidence="2">
    <name type="scientific">Capitella teleta</name>
    <name type="common">Polychaete worm</name>
    <dbReference type="NCBI Taxonomy" id="283909"/>
    <lineage>
        <taxon>Eukaryota</taxon>
        <taxon>Metazoa</taxon>
        <taxon>Spiralia</taxon>
        <taxon>Lophotrochozoa</taxon>
        <taxon>Annelida</taxon>
        <taxon>Polychaeta</taxon>
        <taxon>Sedentaria</taxon>
        <taxon>Scolecida</taxon>
        <taxon>Capitellidae</taxon>
        <taxon>Capitella</taxon>
    </lineage>
</organism>
<reference evidence="2 4" key="2">
    <citation type="journal article" date="2013" name="Nature">
        <title>Insights into bilaterian evolution from three spiralian genomes.</title>
        <authorList>
            <person name="Simakov O."/>
            <person name="Marletaz F."/>
            <person name="Cho S.J."/>
            <person name="Edsinger-Gonzales E."/>
            <person name="Havlak P."/>
            <person name="Hellsten U."/>
            <person name="Kuo D.H."/>
            <person name="Larsson T."/>
            <person name="Lv J."/>
            <person name="Arendt D."/>
            <person name="Savage R."/>
            <person name="Osoegawa K."/>
            <person name="de Jong P."/>
            <person name="Grimwood J."/>
            <person name="Chapman J.A."/>
            <person name="Shapiro H."/>
            <person name="Aerts A."/>
            <person name="Otillar R.P."/>
            <person name="Terry A.Y."/>
            <person name="Boore J.L."/>
            <person name="Grigoriev I.V."/>
            <person name="Lindberg D.R."/>
            <person name="Seaver E.C."/>
            <person name="Weisblat D.A."/>
            <person name="Putnam N.H."/>
            <person name="Rokhsar D.S."/>
        </authorList>
    </citation>
    <scope>NUCLEOTIDE SEQUENCE</scope>
    <source>
        <strain evidence="2 4">I ESC-2004</strain>
    </source>
</reference>
<evidence type="ECO:0000313" key="4">
    <source>
        <dbReference type="Proteomes" id="UP000014760"/>
    </source>
</evidence>
<sequence length="222" mass="25330">MRKLKTQKLELLSKMNMLSQTRTADQRDQELGSNTVPLATPPTFADIVRSTRKNTIKEEKAQPQVVISNAKEENSDLQFMSLCEKISHKSMPKNVSRMGTKLANSIRPMVVTLDSNFDAAHSCHELTIQNLMMTSQLLLSKSARTELEKIKPCIRRNWKWLSGPLPYGFILIRLSAQYEMPTPGVCSKEGYTKLDNYSQTFMDKRYGLLKNKSFASNRYSSK</sequence>
<dbReference type="AlphaFoldDB" id="R7VDV5"/>
<dbReference type="EMBL" id="AMQN01017308">
    <property type="status" value="NOT_ANNOTATED_CDS"/>
    <property type="molecule type" value="Genomic_DNA"/>
</dbReference>
<reference evidence="4" key="1">
    <citation type="submission" date="2012-12" db="EMBL/GenBank/DDBJ databases">
        <authorList>
            <person name="Hellsten U."/>
            <person name="Grimwood J."/>
            <person name="Chapman J.A."/>
            <person name="Shapiro H."/>
            <person name="Aerts A."/>
            <person name="Otillar R.P."/>
            <person name="Terry A.Y."/>
            <person name="Boore J.L."/>
            <person name="Simakov O."/>
            <person name="Marletaz F."/>
            <person name="Cho S.-J."/>
            <person name="Edsinger-Gonzales E."/>
            <person name="Havlak P."/>
            <person name="Kuo D.-H."/>
            <person name="Larsson T."/>
            <person name="Lv J."/>
            <person name="Arendt D."/>
            <person name="Savage R."/>
            <person name="Osoegawa K."/>
            <person name="de Jong P."/>
            <person name="Lindberg D.R."/>
            <person name="Seaver E.C."/>
            <person name="Weisblat D.A."/>
            <person name="Putnam N.H."/>
            <person name="Grigoriev I.V."/>
            <person name="Rokhsar D.S."/>
        </authorList>
    </citation>
    <scope>NUCLEOTIDE SEQUENCE</scope>
    <source>
        <strain evidence="4">I ESC-2004</strain>
    </source>
</reference>
<dbReference type="HOGENOM" id="CLU_1246402_0_0_1"/>
<feature type="region of interest" description="Disordered" evidence="1">
    <location>
        <begin position="21"/>
        <end position="40"/>
    </location>
</feature>
<proteinExistence type="predicted"/>